<dbReference type="InterPro" id="IPR003018">
    <property type="entry name" value="GAF"/>
</dbReference>
<dbReference type="PROSITE" id="PS50109">
    <property type="entry name" value="HIS_KIN"/>
    <property type="match status" value="1"/>
</dbReference>
<proteinExistence type="predicted"/>
<dbReference type="OrthoDB" id="1931120at2"/>
<sequence>MQSHLEYLLLAVSKATFIDDGDLERATRLILSATLEGLDVERAGIWLLSSDHSVIRCKLLIDKHNKLEADDLELRRSDFPKYFHALDSERTITAHNALSDPSTVEFAEVYLQPLGITSMLDTPIRHRGDMIGVICSEHIGHARTWTEDEVTFSGALADLYGRAVSAAQRRDFELALQEANAELEAKVASRTQELSKVIEELKKAQSHLVESEKMAALGALVAGVAHEVNTPLGVSITAVSHLDQVVLTLQRSYEAGTLDENAFLNFLEEYRYSSALVHSNLDRAAKLVSDFKQTAVDQSSDVLEEFSPARHLERLLSSLRPLYKRHQVQIILDIDPEIRLYSFPGALSQIVTNLVSNSCVHGFGVSQGNQIIIKGTLEDADFVLTYKDNGRGLTPEIRQKMFEPFFTTNRSGGGSGLGMSIVYNLTVQKLKGRIDVIHCEHGAEFQFQIPQSCPECDAG</sequence>
<keyword evidence="3" id="KW-0597">Phosphoprotein</keyword>
<dbReference type="Gene3D" id="3.30.450.40">
    <property type="match status" value="1"/>
</dbReference>
<dbReference type="GO" id="GO:0000155">
    <property type="term" value="F:phosphorelay sensor kinase activity"/>
    <property type="evidence" value="ECO:0007669"/>
    <property type="project" value="InterPro"/>
</dbReference>
<dbReference type="Gene3D" id="1.10.287.130">
    <property type="match status" value="1"/>
</dbReference>
<dbReference type="SMART" id="SM00387">
    <property type="entry name" value="HATPase_c"/>
    <property type="match status" value="1"/>
</dbReference>
<keyword evidence="6" id="KW-0418">Kinase</keyword>
<dbReference type="Proteomes" id="UP000196027">
    <property type="component" value="Chromosome"/>
</dbReference>
<dbReference type="Pfam" id="PF02518">
    <property type="entry name" value="HATPase_c"/>
    <property type="match status" value="1"/>
</dbReference>
<keyword evidence="6" id="KW-0808">Transferase</keyword>
<dbReference type="KEGG" id="ome:OLMES_1469"/>
<dbReference type="InterPro" id="IPR036097">
    <property type="entry name" value="HisK_dim/P_sf"/>
</dbReference>
<dbReference type="PANTHER" id="PTHR43065">
    <property type="entry name" value="SENSOR HISTIDINE KINASE"/>
    <property type="match status" value="1"/>
</dbReference>
<feature type="domain" description="Histidine kinase" evidence="5">
    <location>
        <begin position="223"/>
        <end position="453"/>
    </location>
</feature>
<feature type="coiled-coil region" evidence="4">
    <location>
        <begin position="180"/>
        <end position="214"/>
    </location>
</feature>
<dbReference type="PRINTS" id="PR00344">
    <property type="entry name" value="BCTRLSENSOR"/>
</dbReference>
<dbReference type="InterPro" id="IPR004358">
    <property type="entry name" value="Sig_transdc_His_kin-like_C"/>
</dbReference>
<evidence type="ECO:0000259" key="5">
    <source>
        <dbReference type="PROSITE" id="PS50109"/>
    </source>
</evidence>
<protein>
    <recommendedName>
        <fullName evidence="2">histidine kinase</fullName>
        <ecNumber evidence="2">2.7.13.3</ecNumber>
    </recommendedName>
</protein>
<dbReference type="EMBL" id="CP021425">
    <property type="protein sequence ID" value="ARU55546.1"/>
    <property type="molecule type" value="Genomic_DNA"/>
</dbReference>
<name>A0A1Y0I6Z1_9GAMM</name>
<accession>A0A1Y0I6Z1</accession>
<gene>
    <name evidence="6" type="ORF">OLMES_1469</name>
</gene>
<comment type="catalytic activity">
    <reaction evidence="1">
        <text>ATP + protein L-histidine = ADP + protein N-phospho-L-histidine.</text>
        <dbReference type="EC" id="2.7.13.3"/>
    </reaction>
</comment>
<dbReference type="EC" id="2.7.13.3" evidence="2"/>
<dbReference type="SMART" id="SM00065">
    <property type="entry name" value="GAF"/>
    <property type="match status" value="1"/>
</dbReference>
<dbReference type="InterPro" id="IPR036890">
    <property type="entry name" value="HATPase_C_sf"/>
</dbReference>
<organism evidence="6 7">
    <name type="scientific">Oleiphilus messinensis</name>
    <dbReference type="NCBI Taxonomy" id="141451"/>
    <lineage>
        <taxon>Bacteria</taxon>
        <taxon>Pseudomonadati</taxon>
        <taxon>Pseudomonadota</taxon>
        <taxon>Gammaproteobacteria</taxon>
        <taxon>Oceanospirillales</taxon>
        <taxon>Oleiphilaceae</taxon>
        <taxon>Oleiphilus</taxon>
    </lineage>
</organism>
<reference evidence="6 7" key="1">
    <citation type="submission" date="2017-05" db="EMBL/GenBank/DDBJ databases">
        <title>Genomic insights into alkan degradation activity of Oleiphilus messinensis.</title>
        <authorList>
            <person name="Kozyavkin S.A."/>
            <person name="Slesarev A.I."/>
            <person name="Golyshin P.N."/>
            <person name="Korzhenkov A."/>
            <person name="Golyshina O.N."/>
            <person name="Toshchakov S.V."/>
        </authorList>
    </citation>
    <scope>NUCLEOTIDE SEQUENCE [LARGE SCALE GENOMIC DNA]</scope>
    <source>
        <strain evidence="6 7">ME102</strain>
    </source>
</reference>
<dbReference type="InterPro" id="IPR003594">
    <property type="entry name" value="HATPase_dom"/>
</dbReference>
<dbReference type="InterPro" id="IPR005467">
    <property type="entry name" value="His_kinase_dom"/>
</dbReference>
<keyword evidence="7" id="KW-1185">Reference proteome</keyword>
<evidence type="ECO:0000313" key="6">
    <source>
        <dbReference type="EMBL" id="ARU55546.1"/>
    </source>
</evidence>
<dbReference type="CDD" id="cd00082">
    <property type="entry name" value="HisKA"/>
    <property type="match status" value="1"/>
</dbReference>
<dbReference type="Pfam" id="PF01590">
    <property type="entry name" value="GAF"/>
    <property type="match status" value="1"/>
</dbReference>
<keyword evidence="4" id="KW-0175">Coiled coil</keyword>
<dbReference type="Gene3D" id="3.30.565.10">
    <property type="entry name" value="Histidine kinase-like ATPase, C-terminal domain"/>
    <property type="match status" value="1"/>
</dbReference>
<evidence type="ECO:0000256" key="2">
    <source>
        <dbReference type="ARBA" id="ARBA00012438"/>
    </source>
</evidence>
<dbReference type="InterPro" id="IPR029016">
    <property type="entry name" value="GAF-like_dom_sf"/>
</dbReference>
<dbReference type="SUPFAM" id="SSF47384">
    <property type="entry name" value="Homodimeric domain of signal transducing histidine kinase"/>
    <property type="match status" value="1"/>
</dbReference>
<evidence type="ECO:0000256" key="4">
    <source>
        <dbReference type="SAM" id="Coils"/>
    </source>
</evidence>
<evidence type="ECO:0000256" key="3">
    <source>
        <dbReference type="ARBA" id="ARBA00022553"/>
    </source>
</evidence>
<dbReference type="AlphaFoldDB" id="A0A1Y0I6Z1"/>
<dbReference type="RefSeq" id="WP_087460638.1">
    <property type="nucleotide sequence ID" value="NZ_CP021425.1"/>
</dbReference>
<dbReference type="SUPFAM" id="SSF55781">
    <property type="entry name" value="GAF domain-like"/>
    <property type="match status" value="1"/>
</dbReference>
<dbReference type="SUPFAM" id="SSF55874">
    <property type="entry name" value="ATPase domain of HSP90 chaperone/DNA topoisomerase II/histidine kinase"/>
    <property type="match status" value="1"/>
</dbReference>
<evidence type="ECO:0000256" key="1">
    <source>
        <dbReference type="ARBA" id="ARBA00000085"/>
    </source>
</evidence>
<dbReference type="InterPro" id="IPR003661">
    <property type="entry name" value="HisK_dim/P_dom"/>
</dbReference>
<evidence type="ECO:0000313" key="7">
    <source>
        <dbReference type="Proteomes" id="UP000196027"/>
    </source>
</evidence>